<dbReference type="AlphaFoldDB" id="A0A0F3GPZ0"/>
<keyword evidence="9 10" id="KW-0998">Cell outer membrane</keyword>
<dbReference type="PANTHER" id="PTHR30069">
    <property type="entry name" value="TONB-DEPENDENT OUTER MEMBRANE RECEPTOR"/>
    <property type="match status" value="1"/>
</dbReference>
<keyword evidence="4 10" id="KW-0812">Transmembrane</keyword>
<dbReference type="InterPro" id="IPR036942">
    <property type="entry name" value="Beta-barrel_TonB_sf"/>
</dbReference>
<dbReference type="GO" id="GO:0009279">
    <property type="term" value="C:cell outer membrane"/>
    <property type="evidence" value="ECO:0007669"/>
    <property type="project" value="UniProtKB-SubCell"/>
</dbReference>
<sequence length="233" mass="26393">MVSLLYKPHKQHILKLQITKAFRPPTFVEMYALNPGAMGNSSLHPETINTLEFQYIYKTTPFTAKAMTFYSLIDNLIIIEKNAYLNKTDGASSKGAELELEFRPLDKLTLDGNISYAYTHDNQTGKELTEATRWLGNVGVTYQLTSIMYLNLQDRYVGPTARGTTSTAAPLKGYNVINMTLSAENILAKCVTIRAGIKNIFDSDVRTMSSIGYSEDYRQPGRQWWISLYKKFD</sequence>
<keyword evidence="2 10" id="KW-0813">Transport</keyword>
<keyword evidence="8 12" id="KW-0675">Receptor</keyword>
<evidence type="ECO:0000256" key="4">
    <source>
        <dbReference type="ARBA" id="ARBA00022692"/>
    </source>
</evidence>
<evidence type="ECO:0000313" key="13">
    <source>
        <dbReference type="Proteomes" id="UP000033423"/>
    </source>
</evidence>
<feature type="domain" description="TonB-dependent receptor-like beta-barrel" evidence="11">
    <location>
        <begin position="2"/>
        <end position="200"/>
    </location>
</feature>
<evidence type="ECO:0000256" key="1">
    <source>
        <dbReference type="ARBA" id="ARBA00004571"/>
    </source>
</evidence>
<keyword evidence="5" id="KW-0732">Signal</keyword>
<dbReference type="PANTHER" id="PTHR30069:SF29">
    <property type="entry name" value="HEMOGLOBIN AND HEMOGLOBIN-HAPTOGLOBIN-BINDING PROTEIN 1-RELATED"/>
    <property type="match status" value="1"/>
</dbReference>
<protein>
    <submittedName>
        <fullName evidence="12">TonB-dependent receptor</fullName>
    </submittedName>
</protein>
<name>A0A0F3GPZ0_9BACT</name>
<comment type="similarity">
    <text evidence="10">Belongs to the TonB-dependent receptor family.</text>
</comment>
<dbReference type="PROSITE" id="PS52016">
    <property type="entry name" value="TONB_DEPENDENT_REC_3"/>
    <property type="match status" value="1"/>
</dbReference>
<reference evidence="12 13" key="1">
    <citation type="submission" date="2015-02" db="EMBL/GenBank/DDBJ databases">
        <title>Single-cell genomics of uncultivated deep-branching MTB reveals a conserved set of magnetosome genes.</title>
        <authorList>
            <person name="Kolinko S."/>
            <person name="Richter M."/>
            <person name="Glockner F.O."/>
            <person name="Brachmann A."/>
            <person name="Schuler D."/>
        </authorList>
    </citation>
    <scope>NUCLEOTIDE SEQUENCE [LARGE SCALE GENOMIC DNA]</scope>
    <source>
        <strain evidence="12">TM-1</strain>
    </source>
</reference>
<dbReference type="EMBL" id="LACI01001667">
    <property type="protein sequence ID" value="KJU83961.1"/>
    <property type="molecule type" value="Genomic_DNA"/>
</dbReference>
<keyword evidence="7 10" id="KW-0472">Membrane</keyword>
<dbReference type="Proteomes" id="UP000033423">
    <property type="component" value="Unassembled WGS sequence"/>
</dbReference>
<evidence type="ECO:0000256" key="8">
    <source>
        <dbReference type="ARBA" id="ARBA00023170"/>
    </source>
</evidence>
<evidence type="ECO:0000256" key="9">
    <source>
        <dbReference type="ARBA" id="ARBA00023237"/>
    </source>
</evidence>
<keyword evidence="13" id="KW-1185">Reference proteome</keyword>
<dbReference type="SUPFAM" id="SSF56935">
    <property type="entry name" value="Porins"/>
    <property type="match status" value="1"/>
</dbReference>
<accession>A0A0F3GPZ0</accession>
<keyword evidence="3 10" id="KW-1134">Transmembrane beta strand</keyword>
<evidence type="ECO:0000256" key="10">
    <source>
        <dbReference type="PROSITE-ProRule" id="PRU01360"/>
    </source>
</evidence>
<keyword evidence="6" id="KW-0798">TonB box</keyword>
<proteinExistence type="inferred from homology"/>
<dbReference type="GO" id="GO:0044718">
    <property type="term" value="P:siderophore transmembrane transport"/>
    <property type="evidence" value="ECO:0007669"/>
    <property type="project" value="TreeGrafter"/>
</dbReference>
<gene>
    <name evidence="12" type="ORF">MBAV_003837</name>
</gene>
<evidence type="ECO:0000313" key="12">
    <source>
        <dbReference type="EMBL" id="KJU83961.1"/>
    </source>
</evidence>
<evidence type="ECO:0000256" key="2">
    <source>
        <dbReference type="ARBA" id="ARBA00022448"/>
    </source>
</evidence>
<dbReference type="InterPro" id="IPR000531">
    <property type="entry name" value="Beta-barrel_TonB"/>
</dbReference>
<comment type="caution">
    <text evidence="12">The sequence shown here is derived from an EMBL/GenBank/DDBJ whole genome shotgun (WGS) entry which is preliminary data.</text>
</comment>
<evidence type="ECO:0000256" key="6">
    <source>
        <dbReference type="ARBA" id="ARBA00023077"/>
    </source>
</evidence>
<organism evidence="12 13">
    <name type="scientific">Candidatus Magnetobacterium bavaricum</name>
    <dbReference type="NCBI Taxonomy" id="29290"/>
    <lineage>
        <taxon>Bacteria</taxon>
        <taxon>Pseudomonadati</taxon>
        <taxon>Nitrospirota</taxon>
        <taxon>Thermodesulfovibrionia</taxon>
        <taxon>Thermodesulfovibrionales</taxon>
        <taxon>Candidatus Magnetobacteriaceae</taxon>
        <taxon>Candidatus Magnetobacterium</taxon>
    </lineage>
</organism>
<evidence type="ECO:0000256" key="7">
    <source>
        <dbReference type="ARBA" id="ARBA00023136"/>
    </source>
</evidence>
<evidence type="ECO:0000256" key="5">
    <source>
        <dbReference type="ARBA" id="ARBA00022729"/>
    </source>
</evidence>
<dbReference type="Gene3D" id="2.40.170.20">
    <property type="entry name" value="TonB-dependent receptor, beta-barrel domain"/>
    <property type="match status" value="1"/>
</dbReference>
<comment type="subcellular location">
    <subcellularLocation>
        <location evidence="1 10">Cell outer membrane</location>
        <topology evidence="1 10">Multi-pass membrane protein</topology>
    </subcellularLocation>
</comment>
<dbReference type="InterPro" id="IPR039426">
    <property type="entry name" value="TonB-dep_rcpt-like"/>
</dbReference>
<dbReference type="GO" id="GO:0015344">
    <property type="term" value="F:siderophore uptake transmembrane transporter activity"/>
    <property type="evidence" value="ECO:0007669"/>
    <property type="project" value="TreeGrafter"/>
</dbReference>
<evidence type="ECO:0000256" key="3">
    <source>
        <dbReference type="ARBA" id="ARBA00022452"/>
    </source>
</evidence>
<evidence type="ECO:0000259" key="11">
    <source>
        <dbReference type="Pfam" id="PF00593"/>
    </source>
</evidence>
<dbReference type="Pfam" id="PF00593">
    <property type="entry name" value="TonB_dep_Rec_b-barrel"/>
    <property type="match status" value="1"/>
</dbReference>